<keyword evidence="15" id="KW-1185">Reference proteome</keyword>
<dbReference type="Gene3D" id="1.20.140.10">
    <property type="entry name" value="Butyryl-CoA Dehydrogenase, subunit A, domain 3"/>
    <property type="match status" value="1"/>
</dbReference>
<evidence type="ECO:0000259" key="12">
    <source>
        <dbReference type="Pfam" id="PF02771"/>
    </source>
</evidence>
<comment type="caution">
    <text evidence="14">The sequence shown here is derived from an EMBL/GenBank/DDBJ whole genome shotgun (WGS) entry which is preliminary data.</text>
</comment>
<organism evidence="14 15">
    <name type="scientific">Pusillimonas minor</name>
    <dbReference type="NCBI Taxonomy" id="2697024"/>
    <lineage>
        <taxon>Bacteria</taxon>
        <taxon>Pseudomonadati</taxon>
        <taxon>Pseudomonadota</taxon>
        <taxon>Betaproteobacteria</taxon>
        <taxon>Burkholderiales</taxon>
        <taxon>Alcaligenaceae</taxon>
        <taxon>Pusillimonas</taxon>
    </lineage>
</organism>
<protein>
    <recommendedName>
        <fullName evidence="9">3-methylmercaptopropionyl-CoA dehydrogenase</fullName>
        <ecNumber evidence="8">1.3.99.41</ecNumber>
    </recommendedName>
</protein>
<evidence type="ECO:0000313" key="15">
    <source>
        <dbReference type="Proteomes" id="UP000545386"/>
    </source>
</evidence>
<dbReference type="Pfam" id="PF12806">
    <property type="entry name" value="Acyl-CoA_dh_C"/>
    <property type="match status" value="1"/>
</dbReference>
<feature type="domain" description="Acyl-CoA dehydrogenase/oxidase N-terminal" evidence="12">
    <location>
        <begin position="40"/>
        <end position="158"/>
    </location>
</feature>
<gene>
    <name evidence="14" type="ORF">GTU67_04170</name>
</gene>
<dbReference type="Gene3D" id="2.40.110.10">
    <property type="entry name" value="Butyryl-CoA Dehydrogenase, subunit A, domain 2"/>
    <property type="match status" value="1"/>
</dbReference>
<dbReference type="InterPro" id="IPR037069">
    <property type="entry name" value="AcylCoA_DH/ox_N_sf"/>
</dbReference>
<feature type="domain" description="Acetyl-CoA dehydrogenase-like C-terminal" evidence="13">
    <location>
        <begin position="468"/>
        <end position="580"/>
    </location>
</feature>
<dbReference type="SUPFAM" id="SSF47203">
    <property type="entry name" value="Acyl-CoA dehydrogenase C-terminal domain-like"/>
    <property type="match status" value="1"/>
</dbReference>
<dbReference type="Gene3D" id="1.10.540.10">
    <property type="entry name" value="Acyl-CoA dehydrogenase/oxidase, N-terminal domain"/>
    <property type="match status" value="1"/>
</dbReference>
<dbReference type="Pfam" id="PF02770">
    <property type="entry name" value="Acyl-CoA_dh_M"/>
    <property type="match status" value="1"/>
</dbReference>
<sequence>MFQYQPPLKDINFVLADMFRAADVLQQYPEFADVDHALIQQVVEEAGRFASQVLFPLNATADAKGATLENGRVVTPQGFAQAYHQFCEAGWPALACDPDYGGQGLPHTLNSVLYEMLNATNLAWTMFPGLLHGAYSCIHRYANDNIKNTYLPKIVSGEWLATMCLTEPHAGSDLGLLRTKALPNDDGSYQITGTKIFISGGDQDITDNIVHLVLARLPDAPAGSKGISLFVVPKIFPDGDRAGQHNAVTCTGLEHKMGIHGSPTCTMQFDDATGWLVGEPHRGLTAMFVMMNSARLQVGIGGLGIAETAYQNALVYANERLQSRAVMRPEHRKTEPADPIVMHPPVQRLLMTQRAWVEGSRMLAYYSALLLDGAEHHPDTAQRKAFDEQLALLTPIIKALMTDQGFAGASQALQIYGGHGYVCETGIEQYMRDVRITMIYEGTNEIQAIDLLMRKILADNGKRLGMLLDDVEQTVAETTHESLASATTTLLALTHDIRTLMPEIGQAGLDYPDLPHQIAPEVLRLVGHCVIAWLWLKAANVARTLQDKDPDFYLAKQATAQYYFTFVLPESQQLITVIKQCLANAKAGKHQNYQTVLSVQ</sequence>
<evidence type="ECO:0000256" key="7">
    <source>
        <dbReference type="ARBA" id="ARBA00058683"/>
    </source>
</evidence>
<dbReference type="PANTHER" id="PTHR42803:SF1">
    <property type="entry name" value="BROAD-SPECIFICITY LINEAR ACYL-COA DEHYDROGENASE FADE5"/>
    <property type="match status" value="1"/>
</dbReference>
<feature type="domain" description="Acyl-CoA dehydrogenase/oxidase C-terminal" evidence="10">
    <location>
        <begin position="282"/>
        <end position="452"/>
    </location>
</feature>
<accession>A0A842HN24</accession>
<evidence type="ECO:0000259" key="13">
    <source>
        <dbReference type="Pfam" id="PF12806"/>
    </source>
</evidence>
<dbReference type="InterPro" id="IPR006091">
    <property type="entry name" value="Acyl-CoA_Oxase/DH_mid-dom"/>
</dbReference>
<comment type="function">
    <text evidence="7">Involved in the assimilation of dimethylsulphoniopropionate (DMSP), an important compound in the fixation of carbon in marine phytoplankton, by mediating the conversion of 3-(methylthio)propanoyl-CoA (MMPA-CoA) to 3-(methylthio)acryloyl-CoA (MTA-CoA).</text>
</comment>
<dbReference type="InterPro" id="IPR036250">
    <property type="entry name" value="AcylCo_DH-like_C"/>
</dbReference>
<dbReference type="RefSeq" id="WP_185778903.1">
    <property type="nucleotide sequence ID" value="NZ_JACJUU010000002.1"/>
</dbReference>
<proteinExistence type="inferred from homology"/>
<keyword evidence="5" id="KW-0560">Oxidoreductase</keyword>
<evidence type="ECO:0000313" key="14">
    <source>
        <dbReference type="EMBL" id="MBC2769112.1"/>
    </source>
</evidence>
<comment type="catalytic activity">
    <reaction evidence="6">
        <text>3-(methylsulfanyl)propanoyl-CoA + oxidized [electron-transfer flavoprotein] + H(+) = 3-(methylsulfanyl)acryloyl-CoA + reduced [electron-transfer flavoprotein]</text>
        <dbReference type="Rhea" id="RHEA:52612"/>
        <dbReference type="Rhea" id="RHEA-COMP:10685"/>
        <dbReference type="Rhea" id="RHEA-COMP:10686"/>
        <dbReference type="ChEBI" id="CHEBI:15378"/>
        <dbReference type="ChEBI" id="CHEBI:57692"/>
        <dbReference type="ChEBI" id="CHEBI:58307"/>
        <dbReference type="ChEBI" id="CHEBI:82815"/>
        <dbReference type="ChEBI" id="CHEBI:84994"/>
        <dbReference type="EC" id="1.3.99.41"/>
    </reaction>
    <physiologicalReaction direction="left-to-right" evidence="6">
        <dbReference type="Rhea" id="RHEA:52613"/>
    </physiologicalReaction>
</comment>
<dbReference type="InterPro" id="IPR009100">
    <property type="entry name" value="AcylCoA_DH/oxidase_NM_dom_sf"/>
</dbReference>
<dbReference type="Proteomes" id="UP000545386">
    <property type="component" value="Unassembled WGS sequence"/>
</dbReference>
<dbReference type="AlphaFoldDB" id="A0A842HN24"/>
<dbReference type="EMBL" id="JACJUU010000002">
    <property type="protein sequence ID" value="MBC2769112.1"/>
    <property type="molecule type" value="Genomic_DNA"/>
</dbReference>
<keyword evidence="4" id="KW-0274">FAD</keyword>
<evidence type="ECO:0000256" key="9">
    <source>
        <dbReference type="ARBA" id="ARBA00069043"/>
    </source>
</evidence>
<reference evidence="14 15" key="1">
    <citation type="submission" date="2020-08" db="EMBL/GenBank/DDBJ databases">
        <title>Paraeoetvoesia sp. YC-7-48 draft genome sequence.</title>
        <authorList>
            <person name="Yao L."/>
        </authorList>
    </citation>
    <scope>NUCLEOTIDE SEQUENCE [LARGE SCALE GENOMIC DNA]</scope>
    <source>
        <strain evidence="15">YC-7-48</strain>
    </source>
</reference>
<evidence type="ECO:0000259" key="10">
    <source>
        <dbReference type="Pfam" id="PF00441"/>
    </source>
</evidence>
<dbReference type="FunFam" id="2.40.110.10:FF:000031">
    <property type="entry name" value="Acyl-CoA dehydrogenase, putative"/>
    <property type="match status" value="1"/>
</dbReference>
<keyword evidence="3" id="KW-0285">Flavoprotein</keyword>
<evidence type="ECO:0000256" key="2">
    <source>
        <dbReference type="ARBA" id="ARBA00009347"/>
    </source>
</evidence>
<name>A0A842HN24_9BURK</name>
<dbReference type="InterPro" id="IPR025878">
    <property type="entry name" value="Acyl-CoA_dh-like_C_dom"/>
</dbReference>
<comment type="cofactor">
    <cofactor evidence="1">
        <name>FAD</name>
        <dbReference type="ChEBI" id="CHEBI:57692"/>
    </cofactor>
</comment>
<comment type="similarity">
    <text evidence="2">Belongs to the acyl-CoA dehydrogenase family.</text>
</comment>
<evidence type="ECO:0000256" key="1">
    <source>
        <dbReference type="ARBA" id="ARBA00001974"/>
    </source>
</evidence>
<dbReference type="InterPro" id="IPR013786">
    <property type="entry name" value="AcylCoA_DH/ox_N"/>
</dbReference>
<dbReference type="SUPFAM" id="SSF56645">
    <property type="entry name" value="Acyl-CoA dehydrogenase NM domain-like"/>
    <property type="match status" value="1"/>
</dbReference>
<evidence type="ECO:0000256" key="5">
    <source>
        <dbReference type="ARBA" id="ARBA00023002"/>
    </source>
</evidence>
<dbReference type="GO" id="GO:0050660">
    <property type="term" value="F:flavin adenine dinucleotide binding"/>
    <property type="evidence" value="ECO:0007669"/>
    <property type="project" value="InterPro"/>
</dbReference>
<dbReference type="Pfam" id="PF00441">
    <property type="entry name" value="Acyl-CoA_dh_1"/>
    <property type="match status" value="1"/>
</dbReference>
<dbReference type="Pfam" id="PF02771">
    <property type="entry name" value="Acyl-CoA_dh_N"/>
    <property type="match status" value="1"/>
</dbReference>
<dbReference type="InterPro" id="IPR052166">
    <property type="entry name" value="Diverse_Acyl-CoA_DH"/>
</dbReference>
<evidence type="ECO:0000256" key="6">
    <source>
        <dbReference type="ARBA" id="ARBA00051388"/>
    </source>
</evidence>
<feature type="domain" description="Acyl-CoA oxidase/dehydrogenase middle" evidence="11">
    <location>
        <begin position="163"/>
        <end position="271"/>
    </location>
</feature>
<evidence type="ECO:0000256" key="3">
    <source>
        <dbReference type="ARBA" id="ARBA00022630"/>
    </source>
</evidence>
<dbReference type="PANTHER" id="PTHR42803">
    <property type="entry name" value="ACYL-COA DEHYDROGENASE"/>
    <property type="match status" value="1"/>
</dbReference>
<dbReference type="InterPro" id="IPR009075">
    <property type="entry name" value="AcylCo_DH/oxidase_C"/>
</dbReference>
<evidence type="ECO:0000256" key="4">
    <source>
        <dbReference type="ARBA" id="ARBA00022827"/>
    </source>
</evidence>
<dbReference type="GO" id="GO:0016627">
    <property type="term" value="F:oxidoreductase activity, acting on the CH-CH group of donors"/>
    <property type="evidence" value="ECO:0007669"/>
    <property type="project" value="InterPro"/>
</dbReference>
<dbReference type="EC" id="1.3.99.41" evidence="8"/>
<dbReference type="InterPro" id="IPR046373">
    <property type="entry name" value="Acyl-CoA_Oxase/DH_mid-dom_sf"/>
</dbReference>
<evidence type="ECO:0000259" key="11">
    <source>
        <dbReference type="Pfam" id="PF02770"/>
    </source>
</evidence>
<evidence type="ECO:0000256" key="8">
    <source>
        <dbReference type="ARBA" id="ARBA00066694"/>
    </source>
</evidence>